<dbReference type="EMBL" id="SKCS01000401">
    <property type="protein sequence ID" value="TNN08948.1"/>
    <property type="molecule type" value="Genomic_DNA"/>
</dbReference>
<evidence type="ECO:0000313" key="3">
    <source>
        <dbReference type="Proteomes" id="UP000311919"/>
    </source>
</evidence>
<dbReference type="AlphaFoldDB" id="A0A4Z2CXT6"/>
<dbReference type="InterPro" id="IPR050566">
    <property type="entry name" value="Deoxyribonucleoside_kinase"/>
</dbReference>
<reference evidence="2 3" key="1">
    <citation type="submission" date="2019-03" db="EMBL/GenBank/DDBJ databases">
        <title>An improved genome assembly of the fluke Schistosoma japonicum.</title>
        <authorList>
            <person name="Hu W."/>
            <person name="Luo F."/>
            <person name="Yin M."/>
            <person name="Mo X."/>
            <person name="Sun C."/>
            <person name="Wu Q."/>
            <person name="Zhu B."/>
            <person name="Xiang M."/>
            <person name="Wang J."/>
            <person name="Wang Y."/>
            <person name="Zhang T."/>
            <person name="Xu B."/>
            <person name="Zheng H."/>
            <person name="Feng Z."/>
        </authorList>
    </citation>
    <scope>NUCLEOTIDE SEQUENCE [LARGE SCALE GENOMIC DNA]</scope>
    <source>
        <strain evidence="2">HuSjv2</strain>
        <tissue evidence="2">Worms</tissue>
    </source>
</reference>
<dbReference type="GO" id="GO:0006120">
    <property type="term" value="P:mitochondrial electron transport, NADH to ubiquinone"/>
    <property type="evidence" value="ECO:0007669"/>
    <property type="project" value="TreeGrafter"/>
</dbReference>
<comment type="caution">
    <text evidence="2">The sequence shown here is derived from an EMBL/GenBank/DDBJ whole genome shotgun (WGS) entry which is preliminary data.</text>
</comment>
<proteinExistence type="predicted"/>
<dbReference type="PANTHER" id="PTHR10513:SF15">
    <property type="entry name" value="NADH DEHYDROGENASE [UBIQUINONE] 1 ALPHA SUBCOMPLEX SUBUNIT 10, MITOCHONDRIAL"/>
    <property type="match status" value="1"/>
</dbReference>
<dbReference type="OrthoDB" id="17400at2759"/>
<organism evidence="2 3">
    <name type="scientific">Schistosoma japonicum</name>
    <name type="common">Blood fluke</name>
    <dbReference type="NCBI Taxonomy" id="6182"/>
    <lineage>
        <taxon>Eukaryota</taxon>
        <taxon>Metazoa</taxon>
        <taxon>Spiralia</taxon>
        <taxon>Lophotrochozoa</taxon>
        <taxon>Platyhelminthes</taxon>
        <taxon>Trematoda</taxon>
        <taxon>Digenea</taxon>
        <taxon>Strigeidida</taxon>
        <taxon>Schistosomatoidea</taxon>
        <taxon>Schistosomatidae</taxon>
        <taxon>Schistosoma</taxon>
    </lineage>
</organism>
<protein>
    <submittedName>
        <fullName evidence="2">NADH dehydrogenase [ubiquinone] 1 alpha subcomplex subunit 10 isoform 3</fullName>
    </submittedName>
</protein>
<dbReference type="InterPro" id="IPR031314">
    <property type="entry name" value="DNK_dom"/>
</dbReference>
<accession>A0A4Z2CXT6</accession>
<sequence length="421" mass="49876">MTARVLGLFQRNNRLLKGCSISTLKLAIDGEIKHAKPPNFDYYAKGNNIFRLFFDNTKTYDRFHDNSKVIVVEGNIASGKSNVAAKLAELLDMAYFPDPTEDDIYINRNVEPNFDLRTHNPLLPYDAKYYTCEMFWNESDFINKGKGLYLQYHFYLRRYWNYLRALCHLFNTGQGVIIDRSPFSEFAFADAMHKCNYLSQRGLLWFKQNHSMTITNIWKPHLLIYIKAPIEKIRERIKKRNIPWEVNARNLTDEFLNAYDDVLGKYYFENMDQYSYTFAVDGSSVDVYNDDDIRVIAQRICEIDFSGDHLLRGDYKLLKWRKALRYEISTTSSRVEFSNAYHKFKNVFNQVIYPMDLPELIYTYEAQELQGTAIHMMLSLCFYCFQNSINFFFMMNMNNFRFPLLMKILPFILVWDSAVRT</sequence>
<keyword evidence="2" id="KW-0830">Ubiquinone</keyword>
<name>A0A4Z2CXT6_SCHJA</name>
<evidence type="ECO:0000259" key="1">
    <source>
        <dbReference type="Pfam" id="PF01712"/>
    </source>
</evidence>
<dbReference type="Proteomes" id="UP000311919">
    <property type="component" value="Unassembled WGS sequence"/>
</dbReference>
<dbReference type="PANTHER" id="PTHR10513">
    <property type="entry name" value="DEOXYNUCLEOSIDE KINASE"/>
    <property type="match status" value="1"/>
</dbReference>
<feature type="domain" description="Deoxynucleoside kinase" evidence="1">
    <location>
        <begin position="70"/>
        <end position="246"/>
    </location>
</feature>
<dbReference type="SUPFAM" id="SSF52540">
    <property type="entry name" value="P-loop containing nucleoside triphosphate hydrolases"/>
    <property type="match status" value="1"/>
</dbReference>
<dbReference type="STRING" id="6182.A0A4Z2CXT6"/>
<dbReference type="Pfam" id="PF01712">
    <property type="entry name" value="dNK"/>
    <property type="match status" value="1"/>
</dbReference>
<gene>
    <name evidence="2" type="ORF">EWB00_006655</name>
</gene>
<dbReference type="InterPro" id="IPR027417">
    <property type="entry name" value="P-loop_NTPase"/>
</dbReference>
<keyword evidence="3" id="KW-1185">Reference proteome</keyword>
<evidence type="ECO:0000313" key="2">
    <source>
        <dbReference type="EMBL" id="TNN08948.1"/>
    </source>
</evidence>
<dbReference type="GO" id="GO:0005739">
    <property type="term" value="C:mitochondrion"/>
    <property type="evidence" value="ECO:0007669"/>
    <property type="project" value="GOC"/>
</dbReference>
<dbReference type="Gene3D" id="3.40.50.300">
    <property type="entry name" value="P-loop containing nucleotide triphosphate hydrolases"/>
    <property type="match status" value="1"/>
</dbReference>